<protein>
    <submittedName>
        <fullName evidence="3">TadE-like protein</fullName>
    </submittedName>
</protein>
<dbReference type="OrthoDB" id="276644at2"/>
<sequence>MPISRKRRAARGRLGRRLGVEIVELAFALPVMVVIVFGVLETCELLFLKQSLAVAAYETGRVAARPEATTAAAVNRFQQIATARRVANGTITITPAELSSAVVGDTIRITVAAPVSNNNTTSLVLSSVPDVVETVVVLRE</sequence>
<evidence type="ECO:0000256" key="1">
    <source>
        <dbReference type="SAM" id="Phobius"/>
    </source>
</evidence>
<reference evidence="3 4" key="1">
    <citation type="submission" date="2019-02" db="EMBL/GenBank/DDBJ databases">
        <title>Deep-cultivation of Planctomycetes and their phenomic and genomic characterization uncovers novel biology.</title>
        <authorList>
            <person name="Wiegand S."/>
            <person name="Jogler M."/>
            <person name="Boedeker C."/>
            <person name="Pinto D."/>
            <person name="Vollmers J."/>
            <person name="Rivas-Marin E."/>
            <person name="Kohn T."/>
            <person name="Peeters S.H."/>
            <person name="Heuer A."/>
            <person name="Rast P."/>
            <person name="Oberbeckmann S."/>
            <person name="Bunk B."/>
            <person name="Jeske O."/>
            <person name="Meyerdierks A."/>
            <person name="Storesund J.E."/>
            <person name="Kallscheuer N."/>
            <person name="Luecker S."/>
            <person name="Lage O.M."/>
            <person name="Pohl T."/>
            <person name="Merkel B.J."/>
            <person name="Hornburger P."/>
            <person name="Mueller R.-W."/>
            <person name="Bruemmer F."/>
            <person name="Labrenz M."/>
            <person name="Spormann A.M."/>
            <person name="Op Den Camp H."/>
            <person name="Overmann J."/>
            <person name="Amann R."/>
            <person name="Jetten M.S.M."/>
            <person name="Mascher T."/>
            <person name="Medema M.H."/>
            <person name="Devos D.P."/>
            <person name="Kaster A.-K."/>
            <person name="Ovreas L."/>
            <person name="Rohde M."/>
            <person name="Galperin M.Y."/>
            <person name="Jogler C."/>
        </authorList>
    </citation>
    <scope>NUCLEOTIDE SEQUENCE [LARGE SCALE GENOMIC DNA]</scope>
    <source>
        <strain evidence="3 4">Pla108</strain>
    </source>
</reference>
<feature type="transmembrane region" description="Helical" evidence="1">
    <location>
        <begin position="21"/>
        <end position="40"/>
    </location>
</feature>
<evidence type="ECO:0000313" key="3">
    <source>
        <dbReference type="EMBL" id="TWT95870.1"/>
    </source>
</evidence>
<keyword evidence="1" id="KW-1133">Transmembrane helix</keyword>
<keyword evidence="1" id="KW-0812">Transmembrane</keyword>
<comment type="caution">
    <text evidence="3">The sequence shown here is derived from an EMBL/GenBank/DDBJ whole genome shotgun (WGS) entry which is preliminary data.</text>
</comment>
<evidence type="ECO:0000259" key="2">
    <source>
        <dbReference type="Pfam" id="PF07811"/>
    </source>
</evidence>
<feature type="domain" description="TadE-like" evidence="2">
    <location>
        <begin position="19"/>
        <end position="61"/>
    </location>
</feature>
<gene>
    <name evidence="3" type="ORF">Pla108_29470</name>
</gene>
<accession>A0A5C6A912</accession>
<dbReference type="EMBL" id="SJPR01000004">
    <property type="protein sequence ID" value="TWT95870.1"/>
    <property type="molecule type" value="Genomic_DNA"/>
</dbReference>
<dbReference type="Pfam" id="PF07811">
    <property type="entry name" value="TadE"/>
    <property type="match status" value="1"/>
</dbReference>
<dbReference type="Proteomes" id="UP000317421">
    <property type="component" value="Unassembled WGS sequence"/>
</dbReference>
<name>A0A5C6A912_9BACT</name>
<dbReference type="InterPro" id="IPR012495">
    <property type="entry name" value="TadE-like_dom"/>
</dbReference>
<keyword evidence="4" id="KW-1185">Reference proteome</keyword>
<dbReference type="RefSeq" id="WP_146445680.1">
    <property type="nucleotide sequence ID" value="NZ_SJPR01000004.1"/>
</dbReference>
<evidence type="ECO:0000313" key="4">
    <source>
        <dbReference type="Proteomes" id="UP000317421"/>
    </source>
</evidence>
<proteinExistence type="predicted"/>
<keyword evidence="1" id="KW-0472">Membrane</keyword>
<organism evidence="3 4">
    <name type="scientific">Botrimarina colliarenosi</name>
    <dbReference type="NCBI Taxonomy" id="2528001"/>
    <lineage>
        <taxon>Bacteria</taxon>
        <taxon>Pseudomonadati</taxon>
        <taxon>Planctomycetota</taxon>
        <taxon>Planctomycetia</taxon>
        <taxon>Pirellulales</taxon>
        <taxon>Lacipirellulaceae</taxon>
        <taxon>Botrimarina</taxon>
    </lineage>
</organism>
<dbReference type="AlphaFoldDB" id="A0A5C6A912"/>